<reference evidence="2 3" key="1">
    <citation type="submission" date="2016-04" db="EMBL/GenBank/DDBJ databases">
        <title>Comparative Genomics and Epigenetics of Sporosarcina ureae.</title>
        <authorList>
            <person name="Oliver A.S."/>
            <person name="Cooper K.K."/>
        </authorList>
    </citation>
    <scope>NUCLEOTIDE SEQUENCE [LARGE SCALE GENOMIC DNA]</scope>
    <source>
        <strain evidence="2 3">S204</strain>
    </source>
</reference>
<organism evidence="2 3">
    <name type="scientific">Sporosarcina ureae</name>
    <dbReference type="NCBI Taxonomy" id="1571"/>
    <lineage>
        <taxon>Bacteria</taxon>
        <taxon>Bacillati</taxon>
        <taxon>Bacillota</taxon>
        <taxon>Bacilli</taxon>
        <taxon>Bacillales</taxon>
        <taxon>Caryophanaceae</taxon>
        <taxon>Sporosarcina</taxon>
    </lineage>
</organism>
<feature type="coiled-coil region" evidence="1">
    <location>
        <begin position="1"/>
        <end position="72"/>
    </location>
</feature>
<gene>
    <name evidence="2" type="ORF">SporoS204_13520</name>
</gene>
<dbReference type="Proteomes" id="UP000192486">
    <property type="component" value="Chromosome"/>
</dbReference>
<protein>
    <submittedName>
        <fullName evidence="2">Uncharacterized protein</fullName>
    </submittedName>
</protein>
<accession>A0ABM6JXW9</accession>
<dbReference type="RefSeq" id="WP_029052539.1">
    <property type="nucleotide sequence ID" value="NZ_CP015108.1"/>
</dbReference>
<evidence type="ECO:0000256" key="1">
    <source>
        <dbReference type="SAM" id="Coils"/>
    </source>
</evidence>
<keyword evidence="3" id="KW-1185">Reference proteome</keyword>
<evidence type="ECO:0000313" key="3">
    <source>
        <dbReference type="Proteomes" id="UP000192486"/>
    </source>
</evidence>
<proteinExistence type="predicted"/>
<name>A0ABM6JXW9_SPOUR</name>
<sequence>MRDNSEEIERLKQQLEQVKQQDRVLEEIEKRLYKMKEIAEYASKYRLSGEETRELEKQIGEHEAAIESLQNYLKS</sequence>
<evidence type="ECO:0000313" key="2">
    <source>
        <dbReference type="EMBL" id="ARF15079.1"/>
    </source>
</evidence>
<keyword evidence="1" id="KW-0175">Coiled coil</keyword>
<dbReference type="EMBL" id="CP015108">
    <property type="protein sequence ID" value="ARF15079.1"/>
    <property type="molecule type" value="Genomic_DNA"/>
</dbReference>